<evidence type="ECO:0000256" key="9">
    <source>
        <dbReference type="ARBA" id="ARBA00022842"/>
    </source>
</evidence>
<dbReference type="Proteomes" id="UP001362899">
    <property type="component" value="Unassembled WGS sequence"/>
</dbReference>
<evidence type="ECO:0000256" key="12">
    <source>
        <dbReference type="PIRNR" id="PIRNR028836"/>
    </source>
</evidence>
<comment type="subunit">
    <text evidence="3 12">Homotetramer.</text>
</comment>
<keyword evidence="8" id="KW-0067">ATP-binding</keyword>
<dbReference type="Pfam" id="PF06437">
    <property type="entry name" value="ISN1"/>
    <property type="match status" value="1"/>
</dbReference>
<dbReference type="GO" id="GO:0005524">
    <property type="term" value="F:ATP binding"/>
    <property type="evidence" value="ECO:0007669"/>
    <property type="project" value="UniProtKB-KW"/>
</dbReference>
<dbReference type="GO" id="GO:0071590">
    <property type="term" value="P:nicotinamide riboside biosynthetic process"/>
    <property type="evidence" value="ECO:0007669"/>
    <property type="project" value="TreeGrafter"/>
</dbReference>
<dbReference type="GO" id="GO:0000287">
    <property type="term" value="F:magnesium ion binding"/>
    <property type="evidence" value="ECO:0007669"/>
    <property type="project" value="InterPro"/>
</dbReference>
<reference evidence="13 14" key="1">
    <citation type="journal article" date="2023" name="Elife">
        <title>Identification of key yeast species and microbe-microbe interactions impacting larval growth of Drosophila in the wild.</title>
        <authorList>
            <person name="Mure A."/>
            <person name="Sugiura Y."/>
            <person name="Maeda R."/>
            <person name="Honda K."/>
            <person name="Sakurai N."/>
            <person name="Takahashi Y."/>
            <person name="Watada M."/>
            <person name="Katoh T."/>
            <person name="Gotoh A."/>
            <person name="Gotoh Y."/>
            <person name="Taniguchi I."/>
            <person name="Nakamura K."/>
            <person name="Hayashi T."/>
            <person name="Katayama T."/>
            <person name="Uemura T."/>
            <person name="Hattori Y."/>
        </authorList>
    </citation>
    <scope>NUCLEOTIDE SEQUENCE [LARGE SCALE GENOMIC DNA]</scope>
    <source>
        <strain evidence="13 14">SB-73</strain>
    </source>
</reference>
<keyword evidence="10 12" id="KW-0546">Nucleotide metabolism</keyword>
<evidence type="ECO:0000256" key="6">
    <source>
        <dbReference type="ARBA" id="ARBA00022741"/>
    </source>
</evidence>
<evidence type="ECO:0000256" key="2">
    <source>
        <dbReference type="ARBA" id="ARBA00005307"/>
    </source>
</evidence>
<dbReference type="PANTHER" id="PTHR28213">
    <property type="entry name" value="IMP-SPECIFIC 5'-NUCLEOTIDASE 1"/>
    <property type="match status" value="1"/>
</dbReference>
<keyword evidence="9 12" id="KW-0460">Magnesium</keyword>
<dbReference type="GO" id="GO:0008253">
    <property type="term" value="F:5'-nucleotidase activity"/>
    <property type="evidence" value="ECO:0007669"/>
    <property type="project" value="InterPro"/>
</dbReference>
<protein>
    <recommendedName>
        <fullName evidence="4 12">IMP-specific 5'-nucleotidase 1</fullName>
        <ecNumber evidence="12">3.1.3.-</ecNumber>
    </recommendedName>
</protein>
<keyword evidence="5" id="KW-0479">Metal-binding</keyword>
<evidence type="ECO:0000256" key="3">
    <source>
        <dbReference type="ARBA" id="ARBA00011881"/>
    </source>
</evidence>
<accession>A0AAV5RI34</accession>
<dbReference type="PIRSF" id="PIRSF028836">
    <property type="entry name" value="ISN1"/>
    <property type="match status" value="1"/>
</dbReference>
<evidence type="ECO:0000256" key="1">
    <source>
        <dbReference type="ARBA" id="ARBA00001946"/>
    </source>
</evidence>
<dbReference type="InterPro" id="IPR009453">
    <property type="entry name" value="ISN1"/>
</dbReference>
<dbReference type="EC" id="3.1.3.-" evidence="12"/>
<gene>
    <name evidence="13" type="ORF">DASB73_021480</name>
</gene>
<dbReference type="PANTHER" id="PTHR28213:SF1">
    <property type="entry name" value="IMP-SPECIFIC 5'-NUCLEOTIDASE 1"/>
    <property type="match status" value="1"/>
</dbReference>
<comment type="cofactor">
    <cofactor evidence="1 12">
        <name>Mg(2+)</name>
        <dbReference type="ChEBI" id="CHEBI:18420"/>
    </cofactor>
</comment>
<evidence type="ECO:0000256" key="5">
    <source>
        <dbReference type="ARBA" id="ARBA00022723"/>
    </source>
</evidence>
<evidence type="ECO:0000256" key="8">
    <source>
        <dbReference type="ARBA" id="ARBA00022840"/>
    </source>
</evidence>
<organism evidence="13 14">
    <name type="scientific">Starmerella bacillaris</name>
    <name type="common">Yeast</name>
    <name type="synonym">Candida zemplinina</name>
    <dbReference type="NCBI Taxonomy" id="1247836"/>
    <lineage>
        <taxon>Eukaryota</taxon>
        <taxon>Fungi</taxon>
        <taxon>Dikarya</taxon>
        <taxon>Ascomycota</taxon>
        <taxon>Saccharomycotina</taxon>
        <taxon>Dipodascomycetes</taxon>
        <taxon>Dipodascales</taxon>
        <taxon>Trichomonascaceae</taxon>
        <taxon>Starmerella</taxon>
    </lineage>
</organism>
<sequence length="423" mass="48401">MTTRYRVEYALKSHRRDDFIEWIKGLTAGPFVLHAGSANFFKSGDDSKSSAEARRKYAEVFKDVELLVAQHIAEGNMISRLKQMVPQIGYFFTPLPLERAFYVQDERRAISKRRMVAPSFNDVRMILNTAQVMALSEPDDTRVRLMTFDGDVTLYDDGSSLHPGDLMAARLIEFMKRGIYVGIVTAAGYPEPSGTMYHKRLRGLIEGIMETPELEGFRNHLLIMGGECNYLFQLQEDGSLKYIEKPLWATQAMLNWREEDCNELMDMSEHMLQQLVHRLDLSHTAEIVRKERSVGVVPKKGKHIPREDLEEIVLNADNMLQASDVAQRVYFCAFNGGSDVWVDIGDKRYGVLSLQNYLGNISNRQTLHFGDQFSSVGANDYKARLAANTIWVASPRETLDVLEEFLGYLDEYKRDRIPVFSRN</sequence>
<evidence type="ECO:0000256" key="4">
    <source>
        <dbReference type="ARBA" id="ARBA00015544"/>
    </source>
</evidence>
<comment type="caution">
    <text evidence="13">The sequence shown here is derived from an EMBL/GenBank/DDBJ whole genome shotgun (WGS) entry which is preliminary data.</text>
</comment>
<proteinExistence type="inferred from homology"/>
<comment type="similarity">
    <text evidence="2 12">Belongs to the ISN1 family.</text>
</comment>
<dbReference type="InterPro" id="IPR036412">
    <property type="entry name" value="HAD-like_sf"/>
</dbReference>
<dbReference type="GO" id="GO:0006190">
    <property type="term" value="P:inosine salvage"/>
    <property type="evidence" value="ECO:0007669"/>
    <property type="project" value="InterPro"/>
</dbReference>
<evidence type="ECO:0000256" key="11">
    <source>
        <dbReference type="ARBA" id="ARBA00047413"/>
    </source>
</evidence>
<keyword evidence="14" id="KW-1185">Reference proteome</keyword>
<evidence type="ECO:0000313" key="14">
    <source>
        <dbReference type="Proteomes" id="UP001362899"/>
    </source>
</evidence>
<evidence type="ECO:0000256" key="7">
    <source>
        <dbReference type="ARBA" id="ARBA00022801"/>
    </source>
</evidence>
<dbReference type="EMBL" id="BTGC01000003">
    <property type="protein sequence ID" value="GMM51190.1"/>
    <property type="molecule type" value="Genomic_DNA"/>
</dbReference>
<keyword evidence="6" id="KW-0547">Nucleotide-binding</keyword>
<dbReference type="SUPFAM" id="SSF56784">
    <property type="entry name" value="HAD-like"/>
    <property type="match status" value="1"/>
</dbReference>
<evidence type="ECO:0000313" key="13">
    <source>
        <dbReference type="EMBL" id="GMM51190.1"/>
    </source>
</evidence>
<dbReference type="GO" id="GO:0009117">
    <property type="term" value="P:nucleotide metabolic process"/>
    <property type="evidence" value="ECO:0007669"/>
    <property type="project" value="UniProtKB-KW"/>
</dbReference>
<keyword evidence="7 12" id="KW-0378">Hydrolase</keyword>
<dbReference type="AlphaFoldDB" id="A0AAV5RI34"/>
<comment type="catalytic activity">
    <reaction evidence="11">
        <text>IMP + H2O = inosine + phosphate</text>
        <dbReference type="Rhea" id="RHEA:27718"/>
        <dbReference type="ChEBI" id="CHEBI:15377"/>
        <dbReference type="ChEBI" id="CHEBI:17596"/>
        <dbReference type="ChEBI" id="CHEBI:43474"/>
        <dbReference type="ChEBI" id="CHEBI:58053"/>
        <dbReference type="EC" id="3.1.3.99"/>
    </reaction>
</comment>
<evidence type="ECO:0000256" key="10">
    <source>
        <dbReference type="ARBA" id="ARBA00023080"/>
    </source>
</evidence>
<dbReference type="GO" id="GO:0071592">
    <property type="term" value="P:nicotinic acid riboside biosynthetic process"/>
    <property type="evidence" value="ECO:0007669"/>
    <property type="project" value="TreeGrafter"/>
</dbReference>
<name>A0AAV5RI34_STABA</name>
<comment type="function">
    <text evidence="12">IMP-specific 5'-nucleotidase involved in IMP (inositol monophosphate) degradation.</text>
</comment>